<comment type="caution">
    <text evidence="1">The sequence shown here is derived from an EMBL/GenBank/DDBJ whole genome shotgun (WGS) entry which is preliminary data.</text>
</comment>
<evidence type="ECO:0000313" key="2">
    <source>
        <dbReference type="Proteomes" id="UP000294257"/>
    </source>
</evidence>
<dbReference type="Proteomes" id="UP000294257">
    <property type="component" value="Unassembled WGS sequence"/>
</dbReference>
<protein>
    <submittedName>
        <fullName evidence="1">Uncharacterized protein</fullName>
    </submittedName>
</protein>
<sequence length="79" mass="9116">MMSNDLVRRFFDEECEPHVVRVLLSEMNARSLGLTSFTFNVFNVTLDFDNSRVVIEDDLNPEGDAEVSLSEFRSELEQL</sequence>
<dbReference type="AlphaFoldDB" id="A0A4Q7KIY4"/>
<reference evidence="1 2" key="1">
    <citation type="submission" date="2019-02" db="EMBL/GenBank/DDBJ databases">
        <title>Genomic Encyclopedia of Type Strains, Phase IV (KMG-IV): sequencing the most valuable type-strain genomes for metagenomic binning, comparative biology and taxonomic classification.</title>
        <authorList>
            <person name="Goeker M."/>
        </authorList>
    </citation>
    <scope>NUCLEOTIDE SEQUENCE [LARGE SCALE GENOMIC DNA]</scope>
    <source>
        <strain evidence="1 2">DSM 101727</strain>
    </source>
</reference>
<name>A0A4Q7KIY4_9PSEU</name>
<organism evidence="1 2">
    <name type="scientific">Herbihabitans rhizosphaerae</name>
    <dbReference type="NCBI Taxonomy" id="1872711"/>
    <lineage>
        <taxon>Bacteria</taxon>
        <taxon>Bacillati</taxon>
        <taxon>Actinomycetota</taxon>
        <taxon>Actinomycetes</taxon>
        <taxon>Pseudonocardiales</taxon>
        <taxon>Pseudonocardiaceae</taxon>
        <taxon>Herbihabitans</taxon>
    </lineage>
</organism>
<keyword evidence="2" id="KW-1185">Reference proteome</keyword>
<evidence type="ECO:0000313" key="1">
    <source>
        <dbReference type="EMBL" id="RZS36375.1"/>
    </source>
</evidence>
<gene>
    <name evidence="1" type="ORF">EV193_10756</name>
</gene>
<accession>A0A4Q7KIY4</accession>
<dbReference type="EMBL" id="SGWQ01000007">
    <property type="protein sequence ID" value="RZS36375.1"/>
    <property type="molecule type" value="Genomic_DNA"/>
</dbReference>
<proteinExistence type="predicted"/>